<dbReference type="Pfam" id="PF07886">
    <property type="entry name" value="BA14K"/>
    <property type="match status" value="1"/>
</dbReference>
<dbReference type="Proteomes" id="UP000310754">
    <property type="component" value="Unassembled WGS sequence"/>
</dbReference>
<dbReference type="RefSeq" id="WP_146931460.1">
    <property type="nucleotide sequence ID" value="NZ_SSOA01000003.1"/>
</dbReference>
<keyword evidence="7" id="KW-0812">Transmembrane</keyword>
<evidence type="ECO:0000256" key="5">
    <source>
        <dbReference type="ARBA" id="ARBA00022734"/>
    </source>
</evidence>
<evidence type="ECO:0000256" key="4">
    <source>
        <dbReference type="ARBA" id="ARBA00022475"/>
    </source>
</evidence>
<dbReference type="EMBL" id="SSOA01000003">
    <property type="protein sequence ID" value="THF50961.1"/>
    <property type="molecule type" value="Genomic_DNA"/>
</dbReference>
<evidence type="ECO:0000256" key="2">
    <source>
        <dbReference type="ARBA" id="ARBA00010270"/>
    </source>
</evidence>
<keyword evidence="7" id="KW-1133">Transmembrane helix</keyword>
<gene>
    <name evidence="9" type="ORF">E6C51_09040</name>
</gene>
<keyword evidence="5" id="KW-0430">Lectin</keyword>
<keyword evidence="4" id="KW-1003">Cell membrane</keyword>
<feature type="signal peptide" evidence="8">
    <location>
        <begin position="1"/>
        <end position="26"/>
    </location>
</feature>
<reference evidence="9 10" key="1">
    <citation type="submission" date="2019-04" db="EMBL/GenBank/DDBJ databases">
        <title>Rhizobium terrae sp. nov., isolated from a paddy soil.</title>
        <authorList>
            <person name="Lin S.-Y."/>
            <person name="Hameed A."/>
            <person name="Huang H.-I."/>
            <person name="Young C.-C."/>
        </authorList>
    </citation>
    <scope>NUCLEOTIDE SEQUENCE [LARGE SCALE GENOMIC DNA]</scope>
    <source>
        <strain evidence="9 10">CC-HIH110</strain>
    </source>
</reference>
<comment type="function">
    <text evidence="6">Has immunoglobulin-binding and hemagglutination properties, and can bind to mannose. Essential for virulence. May be involved in LPS biosynthesis or polysaccharide transport.</text>
</comment>
<feature type="transmembrane region" description="Helical" evidence="7">
    <location>
        <begin position="92"/>
        <end position="110"/>
    </location>
</feature>
<protein>
    <recommendedName>
        <fullName evidence="3">Lectin-like protein BA14k</fullName>
    </recommendedName>
</protein>
<dbReference type="GO" id="GO:0030246">
    <property type="term" value="F:carbohydrate binding"/>
    <property type="evidence" value="ECO:0007669"/>
    <property type="project" value="UniProtKB-KW"/>
</dbReference>
<evidence type="ECO:0000256" key="3">
    <source>
        <dbReference type="ARBA" id="ARBA00020552"/>
    </source>
</evidence>
<keyword evidence="10" id="KW-1185">Reference proteome</keyword>
<dbReference type="InterPro" id="IPR012413">
    <property type="entry name" value="BA14K"/>
</dbReference>
<dbReference type="AlphaFoldDB" id="A0A4S3ZYE1"/>
<dbReference type="GO" id="GO:0016020">
    <property type="term" value="C:membrane"/>
    <property type="evidence" value="ECO:0007669"/>
    <property type="project" value="UniProtKB-SubCell"/>
</dbReference>
<sequence>MAMMKRLAVVGTAMAVLASSLGSAQAMPVTGFTPVAKATSPVEQVQWRGDGYYGRSYYDRPHYRHYGGGYYRGYRGYDRPREHYRRHHDGRWYPLAAFAAGALIGGAIAAQPRQAPIPRGGNGINPRHYQWCEGRYRSYDAYSNTFVTYSGVRQQCLSPYY</sequence>
<feature type="chain" id="PRO_5020515679" description="Lectin-like protein BA14k" evidence="8">
    <location>
        <begin position="27"/>
        <end position="161"/>
    </location>
</feature>
<keyword evidence="7" id="KW-0472">Membrane</keyword>
<comment type="caution">
    <text evidence="9">The sequence shown here is derived from an EMBL/GenBank/DDBJ whole genome shotgun (WGS) entry which is preliminary data.</text>
</comment>
<comment type="subcellular location">
    <subcellularLocation>
        <location evidence="1">Membrane</location>
        <topology evidence="1">Single-pass membrane protein</topology>
    </subcellularLocation>
</comment>
<keyword evidence="8" id="KW-0732">Signal</keyword>
<accession>A0A4S3ZYE1</accession>
<evidence type="ECO:0000313" key="9">
    <source>
        <dbReference type="EMBL" id="THF50961.1"/>
    </source>
</evidence>
<proteinExistence type="inferred from homology"/>
<evidence type="ECO:0000313" key="10">
    <source>
        <dbReference type="Proteomes" id="UP000310754"/>
    </source>
</evidence>
<organism evidence="9 10">
    <name type="scientific">Allorhizobium terrae</name>
    <dbReference type="NCBI Taxonomy" id="1848972"/>
    <lineage>
        <taxon>Bacteria</taxon>
        <taxon>Pseudomonadati</taxon>
        <taxon>Pseudomonadota</taxon>
        <taxon>Alphaproteobacteria</taxon>
        <taxon>Hyphomicrobiales</taxon>
        <taxon>Rhizobiaceae</taxon>
        <taxon>Rhizobium/Agrobacterium group</taxon>
        <taxon>Allorhizobium</taxon>
    </lineage>
</organism>
<evidence type="ECO:0000256" key="6">
    <source>
        <dbReference type="ARBA" id="ARBA00025321"/>
    </source>
</evidence>
<comment type="similarity">
    <text evidence="2">Belongs to the BA14k family.</text>
</comment>
<name>A0A4S3ZYE1_9HYPH</name>
<evidence type="ECO:0000256" key="8">
    <source>
        <dbReference type="SAM" id="SignalP"/>
    </source>
</evidence>
<evidence type="ECO:0000256" key="1">
    <source>
        <dbReference type="ARBA" id="ARBA00004167"/>
    </source>
</evidence>
<evidence type="ECO:0000256" key="7">
    <source>
        <dbReference type="SAM" id="Phobius"/>
    </source>
</evidence>